<evidence type="ECO:0000313" key="4">
    <source>
        <dbReference type="EMBL" id="CBX45522.1"/>
    </source>
</evidence>
<dbReference type="SUPFAM" id="SSF56436">
    <property type="entry name" value="C-type lectin-like"/>
    <property type="match status" value="1"/>
</dbReference>
<protein>
    <submittedName>
        <fullName evidence="4">SM30 alpha protein</fullName>
    </submittedName>
</protein>
<dbReference type="InterPro" id="IPR050828">
    <property type="entry name" value="C-type_lectin/matrix_domain"/>
</dbReference>
<dbReference type="InterPro" id="IPR001304">
    <property type="entry name" value="C-type_lectin-like"/>
</dbReference>
<keyword evidence="2" id="KW-0732">Signal</keyword>
<dbReference type="Gene3D" id="3.10.100.10">
    <property type="entry name" value="Mannose-Binding Protein A, subunit A"/>
    <property type="match status" value="1"/>
</dbReference>
<accession>A0A1L7PPT6</accession>
<feature type="signal peptide" evidence="2">
    <location>
        <begin position="1"/>
        <end position="20"/>
    </location>
</feature>
<dbReference type="PROSITE" id="PS50041">
    <property type="entry name" value="C_TYPE_LECTIN_2"/>
    <property type="match status" value="1"/>
</dbReference>
<dbReference type="InterPro" id="IPR016187">
    <property type="entry name" value="CTDL_fold"/>
</dbReference>
<dbReference type="Pfam" id="PF00059">
    <property type="entry name" value="Lectin_C"/>
    <property type="match status" value="1"/>
</dbReference>
<dbReference type="PANTHER" id="PTHR45710:SF26">
    <property type="entry name" value="RH26557P"/>
    <property type="match status" value="1"/>
</dbReference>
<feature type="domain" description="C-type lectin" evidence="3">
    <location>
        <begin position="116"/>
        <end position="186"/>
    </location>
</feature>
<gene>
    <name evidence="4" type="primary">sm30 alpha</name>
</gene>
<dbReference type="AlphaFoldDB" id="A0A1L7PPT6"/>
<name>A0A1L7PPT6_PARLI</name>
<dbReference type="InterPro" id="IPR016186">
    <property type="entry name" value="C-type_lectin-like/link_sf"/>
</dbReference>
<organism evidence="4">
    <name type="scientific">Paracentrotus lividus</name>
    <name type="common">Common sea urchin</name>
    <dbReference type="NCBI Taxonomy" id="7656"/>
    <lineage>
        <taxon>Eukaryota</taxon>
        <taxon>Metazoa</taxon>
        <taxon>Echinodermata</taxon>
        <taxon>Eleutherozoa</taxon>
        <taxon>Echinozoa</taxon>
        <taxon>Echinoidea</taxon>
        <taxon>Euechinoidea</taxon>
        <taxon>Echinacea</taxon>
        <taxon>Camarodonta</taxon>
        <taxon>Echinidea</taxon>
        <taxon>Echinidae</taxon>
        <taxon>Paracentrotus</taxon>
    </lineage>
</organism>
<proteinExistence type="evidence at transcript level"/>
<evidence type="ECO:0000256" key="2">
    <source>
        <dbReference type="SAM" id="SignalP"/>
    </source>
</evidence>
<feature type="chain" id="PRO_5012589196" evidence="2">
    <location>
        <begin position="21"/>
        <end position="311"/>
    </location>
</feature>
<feature type="compositionally biased region" description="Gly residues" evidence="1">
    <location>
        <begin position="26"/>
        <end position="56"/>
    </location>
</feature>
<sequence length="311" mass="33522">MRSFVCVLVCVAAMAIHAQAQNWQGPGGGFPGQGGPGHGGGHGHGHGGQGHGGQGQGFPPIPPVNPDPTRQETCPKFWLEEGNSCYLFDSGAFLRQVAASAPVVVNNQDGLFQGAANAYCGRMYPGATLVTVNDLQENNFLYEWAVRMMVEPQPVWIGLHVGPMGQWQWFSGEPVNFTNWEGMMAPMPEPGLGAVIFDADIRNQMFNNQVEITPQWVPEEAMNDRHAIICEYHPSGMTAPTSATVAPTTAGVMPTGTTMAPASGGPVLMRNNPAPLQNGGAFGGSRLFEVPRRQRNRPSNYRMNRYYGVMP</sequence>
<evidence type="ECO:0000259" key="3">
    <source>
        <dbReference type="PROSITE" id="PS50041"/>
    </source>
</evidence>
<evidence type="ECO:0000256" key="1">
    <source>
        <dbReference type="SAM" id="MobiDB-lite"/>
    </source>
</evidence>
<reference evidence="4" key="1">
    <citation type="submission" date="2010-10" db="EMBL/GenBank/DDBJ databases">
        <title>Lectins involved in sea urchin embryo biomineralization.</title>
        <authorList>
            <person name="Karakostis K."/>
            <person name="Costa C."/>
            <person name="Zito F."/>
            <person name="Matranga V."/>
        </authorList>
    </citation>
    <scope>NUCLEOTIDE SEQUENCE</scope>
</reference>
<dbReference type="EMBL" id="FR716470">
    <property type="protein sequence ID" value="CBX45522.1"/>
    <property type="molecule type" value="mRNA"/>
</dbReference>
<dbReference type="PANTHER" id="PTHR45710">
    <property type="entry name" value="C-TYPE LECTIN DOMAIN-CONTAINING PROTEIN 180"/>
    <property type="match status" value="1"/>
</dbReference>
<dbReference type="SMART" id="SM00034">
    <property type="entry name" value="CLECT"/>
    <property type="match status" value="1"/>
</dbReference>
<feature type="region of interest" description="Disordered" evidence="1">
    <location>
        <begin position="26"/>
        <end position="73"/>
    </location>
</feature>